<accession>A0A3S2WTW5</accession>
<dbReference type="GO" id="GO:0030267">
    <property type="term" value="F:glyoxylate reductase (NADPH) activity"/>
    <property type="evidence" value="ECO:0007669"/>
    <property type="project" value="TreeGrafter"/>
</dbReference>
<dbReference type="OrthoDB" id="9793626at2"/>
<evidence type="ECO:0000259" key="5">
    <source>
        <dbReference type="Pfam" id="PF00389"/>
    </source>
</evidence>
<dbReference type="InterPro" id="IPR050223">
    <property type="entry name" value="D-isomer_2-hydroxyacid_DH"/>
</dbReference>
<dbReference type="Proteomes" id="UP000287447">
    <property type="component" value="Unassembled WGS sequence"/>
</dbReference>
<dbReference type="GO" id="GO:0016618">
    <property type="term" value="F:hydroxypyruvate reductase [NAD(P)H] activity"/>
    <property type="evidence" value="ECO:0007669"/>
    <property type="project" value="TreeGrafter"/>
</dbReference>
<dbReference type="InterPro" id="IPR036291">
    <property type="entry name" value="NAD(P)-bd_dom_sf"/>
</dbReference>
<reference evidence="8" key="1">
    <citation type="submission" date="2019-01" db="EMBL/GenBank/DDBJ databases">
        <title>Gri0909 isolated from a small marine red alga.</title>
        <authorList>
            <person name="Kim J."/>
            <person name="Jeong S.E."/>
            <person name="Jeon C.O."/>
        </authorList>
    </citation>
    <scope>NUCLEOTIDE SEQUENCE [LARGE SCALE GENOMIC DNA]</scope>
    <source>
        <strain evidence="8">Gri0909</strain>
    </source>
</reference>
<dbReference type="PROSITE" id="PS00671">
    <property type="entry name" value="D_2_HYDROXYACID_DH_3"/>
    <property type="match status" value="1"/>
</dbReference>
<feature type="domain" description="D-isomer specific 2-hydroxyacid dehydrogenase catalytic" evidence="5">
    <location>
        <begin position="64"/>
        <end position="349"/>
    </location>
</feature>
<dbReference type="InterPro" id="IPR006139">
    <property type="entry name" value="D-isomer_2_OHA_DH_cat_dom"/>
</dbReference>
<keyword evidence="3" id="KW-0520">NAD</keyword>
<protein>
    <submittedName>
        <fullName evidence="7">D-glycerate dehydrogenase</fullName>
    </submittedName>
</protein>
<dbReference type="AlphaFoldDB" id="A0A3S2WTW5"/>
<dbReference type="Pfam" id="PF00389">
    <property type="entry name" value="2-Hacid_dh"/>
    <property type="match status" value="1"/>
</dbReference>
<dbReference type="FunFam" id="3.40.50.720:FF:000203">
    <property type="entry name" value="D-3-phosphoglycerate dehydrogenase (SerA)"/>
    <property type="match status" value="1"/>
</dbReference>
<proteinExistence type="inferred from homology"/>
<sequence length="349" mass="38262">MTRFQHDKRRAAFVLKRPPRHDSRKEPSVSGKPKLLVTRLTPPNVEARIARDYDAVTNPDDVIWSTAELLKKAEGCDAILCSPTEPMPADVIDRLPDSVKALATFSVGYDQIDIPAATKRGIKVGNTPEVLDNATADIAMLCLLGAARMAHNATTVLRTGQWKRWEPTGLLGVHVTGKRLGIMGMGRIGRALAKRARGFDMEIHYHNRNRLDPDLEQGAVYHADPEEMLPQCDFISFNCPLTDQTRHFLNAARIEMLPQGAVMVNTARGPVVDDNAVIAALKSGRIAAAGLDVFEDEPNFNRAYLDLPNAFLLPHIGSATVETRDAMGNLCLDNLDAFFAGKPMPAPVN</sequence>
<gene>
    <name evidence="7" type="ORF">EOI86_03490</name>
</gene>
<comment type="similarity">
    <text evidence="1 4">Belongs to the D-isomer specific 2-hydroxyacid dehydrogenase family.</text>
</comment>
<dbReference type="PANTHER" id="PTHR10996:SF257">
    <property type="entry name" value="GLYOXYLATE REDUCTASE 1"/>
    <property type="match status" value="1"/>
</dbReference>
<keyword evidence="8" id="KW-1185">Reference proteome</keyword>
<dbReference type="GO" id="GO:0005829">
    <property type="term" value="C:cytosol"/>
    <property type="evidence" value="ECO:0007669"/>
    <property type="project" value="TreeGrafter"/>
</dbReference>
<organism evidence="7 8">
    <name type="scientific">Hwanghaeella grinnelliae</name>
    <dbReference type="NCBI Taxonomy" id="2500179"/>
    <lineage>
        <taxon>Bacteria</taxon>
        <taxon>Pseudomonadati</taxon>
        <taxon>Pseudomonadota</taxon>
        <taxon>Alphaproteobacteria</taxon>
        <taxon>Rhodospirillales</taxon>
        <taxon>Rhodospirillaceae</taxon>
        <taxon>Hwanghaeella</taxon>
    </lineage>
</organism>
<dbReference type="Pfam" id="PF02826">
    <property type="entry name" value="2-Hacid_dh_C"/>
    <property type="match status" value="1"/>
</dbReference>
<dbReference type="SUPFAM" id="SSF51735">
    <property type="entry name" value="NAD(P)-binding Rossmann-fold domains"/>
    <property type="match status" value="1"/>
</dbReference>
<evidence type="ECO:0000259" key="6">
    <source>
        <dbReference type="Pfam" id="PF02826"/>
    </source>
</evidence>
<evidence type="ECO:0000256" key="3">
    <source>
        <dbReference type="ARBA" id="ARBA00023027"/>
    </source>
</evidence>
<evidence type="ECO:0000256" key="2">
    <source>
        <dbReference type="ARBA" id="ARBA00023002"/>
    </source>
</evidence>
<dbReference type="PROSITE" id="PS00670">
    <property type="entry name" value="D_2_HYDROXYACID_DH_2"/>
    <property type="match status" value="1"/>
</dbReference>
<name>A0A3S2WTW5_9PROT</name>
<dbReference type="InterPro" id="IPR006140">
    <property type="entry name" value="D-isomer_DH_NAD-bd"/>
</dbReference>
<dbReference type="SUPFAM" id="SSF52283">
    <property type="entry name" value="Formate/glycerate dehydrogenase catalytic domain-like"/>
    <property type="match status" value="1"/>
</dbReference>
<dbReference type="GO" id="GO:0051287">
    <property type="term" value="F:NAD binding"/>
    <property type="evidence" value="ECO:0007669"/>
    <property type="project" value="InterPro"/>
</dbReference>
<dbReference type="Gene3D" id="3.40.50.720">
    <property type="entry name" value="NAD(P)-binding Rossmann-like Domain"/>
    <property type="match status" value="2"/>
</dbReference>
<evidence type="ECO:0000256" key="1">
    <source>
        <dbReference type="ARBA" id="ARBA00005854"/>
    </source>
</evidence>
<dbReference type="InterPro" id="IPR029753">
    <property type="entry name" value="D-isomer_DH_CS"/>
</dbReference>
<evidence type="ECO:0000313" key="8">
    <source>
        <dbReference type="Proteomes" id="UP000287447"/>
    </source>
</evidence>
<evidence type="ECO:0000256" key="4">
    <source>
        <dbReference type="RuleBase" id="RU003719"/>
    </source>
</evidence>
<dbReference type="PANTHER" id="PTHR10996">
    <property type="entry name" value="2-HYDROXYACID DEHYDROGENASE-RELATED"/>
    <property type="match status" value="1"/>
</dbReference>
<dbReference type="CDD" id="cd05301">
    <property type="entry name" value="GDH"/>
    <property type="match status" value="1"/>
</dbReference>
<comment type="caution">
    <text evidence="7">The sequence shown here is derived from an EMBL/GenBank/DDBJ whole genome shotgun (WGS) entry which is preliminary data.</text>
</comment>
<evidence type="ECO:0000313" key="7">
    <source>
        <dbReference type="EMBL" id="RVU38366.1"/>
    </source>
</evidence>
<feature type="domain" description="D-isomer specific 2-hydroxyacid dehydrogenase NAD-binding" evidence="6">
    <location>
        <begin position="142"/>
        <end position="317"/>
    </location>
</feature>
<keyword evidence="2 4" id="KW-0560">Oxidoreductase</keyword>
<dbReference type="EMBL" id="SADE01000001">
    <property type="protein sequence ID" value="RVU38366.1"/>
    <property type="molecule type" value="Genomic_DNA"/>
</dbReference>
<dbReference type="InterPro" id="IPR029752">
    <property type="entry name" value="D-isomer_DH_CS1"/>
</dbReference>
<dbReference type="PROSITE" id="PS00065">
    <property type="entry name" value="D_2_HYDROXYACID_DH_1"/>
    <property type="match status" value="1"/>
</dbReference>